<dbReference type="Proteomes" id="UP001315278">
    <property type="component" value="Unassembled WGS sequence"/>
</dbReference>
<evidence type="ECO:0000256" key="1">
    <source>
        <dbReference type="SAM" id="Phobius"/>
    </source>
</evidence>
<evidence type="ECO:0000313" key="3">
    <source>
        <dbReference type="Proteomes" id="UP001315278"/>
    </source>
</evidence>
<evidence type="ECO:0000313" key="2">
    <source>
        <dbReference type="EMBL" id="MBR0797263.1"/>
    </source>
</evidence>
<comment type="caution">
    <text evidence="2">The sequence shown here is derived from an EMBL/GenBank/DDBJ whole genome shotgun (WGS) entry which is preliminary data.</text>
</comment>
<organism evidence="2 3">
    <name type="scientific">Bradyrhizobium jicamae</name>
    <dbReference type="NCBI Taxonomy" id="280332"/>
    <lineage>
        <taxon>Bacteria</taxon>
        <taxon>Pseudomonadati</taxon>
        <taxon>Pseudomonadota</taxon>
        <taxon>Alphaproteobacteria</taxon>
        <taxon>Hyphomicrobiales</taxon>
        <taxon>Nitrobacteraceae</taxon>
        <taxon>Bradyrhizobium</taxon>
    </lineage>
</organism>
<keyword evidence="1" id="KW-1133">Transmembrane helix</keyword>
<protein>
    <submittedName>
        <fullName evidence="2">DUF2182 domain-containing protein</fullName>
    </submittedName>
</protein>
<keyword evidence="3" id="KW-1185">Reference proteome</keyword>
<dbReference type="EMBL" id="JAFCJH010000017">
    <property type="protein sequence ID" value="MBR0797263.1"/>
    <property type="molecule type" value="Genomic_DNA"/>
</dbReference>
<keyword evidence="1" id="KW-0812">Transmembrane</keyword>
<feature type="transmembrane region" description="Helical" evidence="1">
    <location>
        <begin position="250"/>
        <end position="268"/>
    </location>
</feature>
<feature type="transmembrane region" description="Helical" evidence="1">
    <location>
        <begin position="209"/>
        <end position="238"/>
    </location>
</feature>
<feature type="transmembrane region" description="Helical" evidence="1">
    <location>
        <begin position="110"/>
        <end position="131"/>
    </location>
</feature>
<keyword evidence="1" id="KW-0472">Membrane</keyword>
<dbReference type="InterPro" id="IPR018688">
    <property type="entry name" value="PpoB2-like"/>
</dbReference>
<name>A0ABS5FKG2_9BRAD</name>
<dbReference type="RefSeq" id="WP_212493219.1">
    <property type="nucleotide sequence ID" value="NZ_JAFCJH010000017.1"/>
</dbReference>
<feature type="transmembrane region" description="Helical" evidence="1">
    <location>
        <begin position="15"/>
        <end position="36"/>
    </location>
</feature>
<feature type="transmembrane region" description="Helical" evidence="1">
    <location>
        <begin position="71"/>
        <end position="98"/>
    </location>
</feature>
<reference evidence="3" key="1">
    <citation type="journal article" date="2021" name="ISME J.">
        <title>Evolutionary origin and ecological implication of a unique nif island in free-living Bradyrhizobium lineages.</title>
        <authorList>
            <person name="Tao J."/>
        </authorList>
    </citation>
    <scope>NUCLEOTIDE SEQUENCE [LARGE SCALE GENOMIC DNA]</scope>
    <source>
        <strain evidence="3">SZCCT0434</strain>
    </source>
</reference>
<proteinExistence type="predicted"/>
<gene>
    <name evidence="2" type="ORF">JQ615_17875</name>
</gene>
<accession>A0ABS5FKG2</accession>
<dbReference type="Pfam" id="PF09948">
    <property type="entry name" value="PpoB2"/>
    <property type="match status" value="1"/>
</dbReference>
<sequence>MNKSAFEAILRRDRIIILASLVVLTVLAWFDLIRLADDMEMGGMDMTGFRMIPAGQALMMPASAPWQPIEFAYVFVMWIVMMIGMMTPSVAPMILVYARVGRHATETGPFASVAWFAGGYFLAWVAFSLVATSLQWALERAALLTPMMAGTSKIVGGMLLILAGLYQWTPLKDVCLRQCQAPLGFILSRGGFQRATTSSLALGFRHGGYCLGCCWALMVLLFALGVMNLFWIAALAILVLLEKVVPSGRGIARIAGLAFLAGGVWMLFQSS</sequence>
<feature type="transmembrane region" description="Helical" evidence="1">
    <location>
        <begin position="143"/>
        <end position="168"/>
    </location>
</feature>